<feature type="compositionally biased region" description="Basic and acidic residues" evidence="1">
    <location>
        <begin position="53"/>
        <end position="69"/>
    </location>
</feature>
<gene>
    <name evidence="2" type="ORF">SAMN00790413_04755</name>
</gene>
<sequence length="69" mass="7857">MLEITSESTTWDEAASGRISAQIIEAGTWQEHPATWPEVVQGLAPTFQQRPSRMTDRLDQDIQDWADQK</sequence>
<dbReference type="Proteomes" id="UP000192582">
    <property type="component" value="Unassembled WGS sequence"/>
</dbReference>
<keyword evidence="3" id="KW-1185">Reference proteome</keyword>
<evidence type="ECO:0000256" key="1">
    <source>
        <dbReference type="SAM" id="MobiDB-lite"/>
    </source>
</evidence>
<dbReference type="AlphaFoldDB" id="A0A1W1ULA2"/>
<organism evidence="2 3">
    <name type="scientific">Deinococcus hopiensis KR-140</name>
    <dbReference type="NCBI Taxonomy" id="695939"/>
    <lineage>
        <taxon>Bacteria</taxon>
        <taxon>Thermotogati</taxon>
        <taxon>Deinococcota</taxon>
        <taxon>Deinococci</taxon>
        <taxon>Deinococcales</taxon>
        <taxon>Deinococcaceae</taxon>
        <taxon>Deinococcus</taxon>
    </lineage>
</organism>
<name>A0A1W1ULA2_9DEIO</name>
<dbReference type="EMBL" id="FWWU01000005">
    <property type="protein sequence ID" value="SMB81876.1"/>
    <property type="molecule type" value="Genomic_DNA"/>
</dbReference>
<accession>A0A1W1ULA2</accession>
<protein>
    <submittedName>
        <fullName evidence="2">Uncharacterized protein</fullName>
    </submittedName>
</protein>
<dbReference type="RefSeq" id="WP_084046073.1">
    <property type="nucleotide sequence ID" value="NZ_FWWU01000005.1"/>
</dbReference>
<proteinExistence type="predicted"/>
<evidence type="ECO:0000313" key="2">
    <source>
        <dbReference type="EMBL" id="SMB81876.1"/>
    </source>
</evidence>
<reference evidence="2 3" key="1">
    <citation type="submission" date="2017-04" db="EMBL/GenBank/DDBJ databases">
        <authorList>
            <person name="Afonso C.L."/>
            <person name="Miller P.J."/>
            <person name="Scott M.A."/>
            <person name="Spackman E."/>
            <person name="Goraichik I."/>
            <person name="Dimitrov K.M."/>
            <person name="Suarez D.L."/>
            <person name="Swayne D.E."/>
        </authorList>
    </citation>
    <scope>NUCLEOTIDE SEQUENCE [LARGE SCALE GENOMIC DNA]</scope>
    <source>
        <strain evidence="2 3">KR-140</strain>
    </source>
</reference>
<feature type="region of interest" description="Disordered" evidence="1">
    <location>
        <begin position="48"/>
        <end position="69"/>
    </location>
</feature>
<evidence type="ECO:0000313" key="3">
    <source>
        <dbReference type="Proteomes" id="UP000192582"/>
    </source>
</evidence>